<evidence type="ECO:0000313" key="4">
    <source>
        <dbReference type="Proteomes" id="UP000697297"/>
    </source>
</evidence>
<feature type="compositionally biased region" description="Basic and acidic residues" evidence="1">
    <location>
        <begin position="175"/>
        <end position="197"/>
    </location>
</feature>
<dbReference type="Proteomes" id="UP000738402">
    <property type="component" value="Unassembled WGS sequence"/>
</dbReference>
<protein>
    <submittedName>
        <fullName evidence="2">Uncharacterized protein</fullName>
    </submittedName>
</protein>
<name>A0AAN6HYY2_9ASCO</name>
<evidence type="ECO:0000256" key="1">
    <source>
        <dbReference type="SAM" id="MobiDB-lite"/>
    </source>
</evidence>
<feature type="compositionally biased region" description="Basic residues" evidence="1">
    <location>
        <begin position="135"/>
        <end position="149"/>
    </location>
</feature>
<organism evidence="2 5">
    <name type="scientific">Ogataea haglerorum</name>
    <dbReference type="NCBI Taxonomy" id="1937702"/>
    <lineage>
        <taxon>Eukaryota</taxon>
        <taxon>Fungi</taxon>
        <taxon>Dikarya</taxon>
        <taxon>Ascomycota</taxon>
        <taxon>Saccharomycotina</taxon>
        <taxon>Pichiomycetes</taxon>
        <taxon>Pichiales</taxon>
        <taxon>Pichiaceae</taxon>
        <taxon>Ogataea</taxon>
    </lineage>
</organism>
<gene>
    <name evidence="2" type="ORF">KL933_004225</name>
    <name evidence="3" type="ORF">KL946_005332</name>
</gene>
<reference evidence="2 4" key="1">
    <citation type="journal article" date="2021" name="G3 (Bethesda)">
        <title>Genomic diversity, chromosomal rearrangements, and interspecies hybridization in the ogataea polymorpha species complex.</title>
        <authorList>
            <person name="Hanson S.J."/>
            <person name="Cinneide E.O."/>
            <person name="Salzberg L.I."/>
            <person name="Wolfe K.H."/>
            <person name="McGowan J."/>
            <person name="Fitzpatrick D.A."/>
            <person name="Matlin K."/>
        </authorList>
    </citation>
    <scope>NUCLEOTIDE SEQUENCE</scope>
    <source>
        <strain evidence="3">81-436-3</strain>
        <strain evidence="2">83-405-1</strain>
    </source>
</reference>
<accession>A0AAN6HYY2</accession>
<feature type="region of interest" description="Disordered" evidence="1">
    <location>
        <begin position="102"/>
        <end position="218"/>
    </location>
</feature>
<evidence type="ECO:0000313" key="2">
    <source>
        <dbReference type="EMBL" id="KAG7725211.1"/>
    </source>
</evidence>
<feature type="region of interest" description="Disordered" evidence="1">
    <location>
        <begin position="230"/>
        <end position="258"/>
    </location>
</feature>
<dbReference type="EMBL" id="JAHLUN010000022">
    <property type="protein sequence ID" value="KAG7761686.1"/>
    <property type="molecule type" value="Genomic_DNA"/>
</dbReference>
<proteinExistence type="predicted"/>
<comment type="caution">
    <text evidence="2">The sequence shown here is derived from an EMBL/GenBank/DDBJ whole genome shotgun (WGS) entry which is preliminary data.</text>
</comment>
<dbReference type="EMBL" id="JAHLUH010000013">
    <property type="protein sequence ID" value="KAG7725211.1"/>
    <property type="molecule type" value="Genomic_DNA"/>
</dbReference>
<dbReference type="AlphaFoldDB" id="A0AAN6HYY2"/>
<sequence>MSKVSLQERYNKFTKAAKYNLNSEELFLVPFLVHEARPQIQRPCEQFLLHFLRRTAAQGLHAVEEEVQAGRLLHAGPDRRRVAESVEILQRRARRRVHAQRAAEEVQRVQQGVPAARAGDRERGVRSGRLGRVPRAGRQHARVRGHGRGHAGGAGAARGAAGHGAGRAAPHRGAVHVEGKVPAEAARQDPAGERGAGRDGAGAGEKGQEAQSRRVWLRRGARARRRAVARVRGERRVQKDAAARRLGRSGRDAGTGARGVPRAAAVCRAVHGGAQEVCAAPDVVQHPVRRGDVEVERGAI</sequence>
<evidence type="ECO:0000313" key="5">
    <source>
        <dbReference type="Proteomes" id="UP000738402"/>
    </source>
</evidence>
<feature type="compositionally biased region" description="Gly residues" evidence="1">
    <location>
        <begin position="150"/>
        <end position="165"/>
    </location>
</feature>
<keyword evidence="4" id="KW-1185">Reference proteome</keyword>
<dbReference type="Proteomes" id="UP000697297">
    <property type="component" value="Unassembled WGS sequence"/>
</dbReference>
<feature type="compositionally biased region" description="Basic and acidic residues" evidence="1">
    <location>
        <begin position="231"/>
        <end position="243"/>
    </location>
</feature>
<evidence type="ECO:0000313" key="3">
    <source>
        <dbReference type="EMBL" id="KAG7761686.1"/>
    </source>
</evidence>